<comment type="similarity">
    <text evidence="1">Belongs to the WD repeat L(2)GL family.</text>
</comment>
<dbReference type="Pfam" id="PF08596">
    <property type="entry name" value="Lgl_C"/>
    <property type="match status" value="1"/>
</dbReference>
<dbReference type="PANTHER" id="PTHR10241:SF25">
    <property type="entry name" value="TOMOSYN, ISOFORM C"/>
    <property type="match status" value="1"/>
</dbReference>
<dbReference type="InterPro" id="IPR036322">
    <property type="entry name" value="WD40_repeat_dom_sf"/>
</dbReference>
<reference evidence="6" key="1">
    <citation type="submission" date="2020-11" db="EMBL/GenBank/DDBJ databases">
        <authorList>
            <consortium name="DOE Joint Genome Institute"/>
            <person name="Ahrendt S."/>
            <person name="Riley R."/>
            <person name="Andreopoulos W."/>
            <person name="LaButti K."/>
            <person name="Pangilinan J."/>
            <person name="Ruiz-duenas F.J."/>
            <person name="Barrasa J.M."/>
            <person name="Sanchez-Garcia M."/>
            <person name="Camarero S."/>
            <person name="Miyauchi S."/>
            <person name="Serrano A."/>
            <person name="Linde D."/>
            <person name="Babiker R."/>
            <person name="Drula E."/>
            <person name="Ayuso-Fernandez I."/>
            <person name="Pacheco R."/>
            <person name="Padilla G."/>
            <person name="Ferreira P."/>
            <person name="Barriuso J."/>
            <person name="Kellner H."/>
            <person name="Castanera R."/>
            <person name="Alfaro M."/>
            <person name="Ramirez L."/>
            <person name="Pisabarro A.G."/>
            <person name="Kuo A."/>
            <person name="Tritt A."/>
            <person name="Lipzen A."/>
            <person name="He G."/>
            <person name="Yan M."/>
            <person name="Ng V."/>
            <person name="Cullen D."/>
            <person name="Martin F."/>
            <person name="Rosso M.-N."/>
            <person name="Henrissat B."/>
            <person name="Hibbett D."/>
            <person name="Martinez A.T."/>
            <person name="Grigoriev I.V."/>
        </authorList>
    </citation>
    <scope>NUCLEOTIDE SEQUENCE</scope>
    <source>
        <strain evidence="6">AH 44721</strain>
    </source>
</reference>
<dbReference type="GO" id="GO:0005096">
    <property type="term" value="F:GTPase activator activity"/>
    <property type="evidence" value="ECO:0007669"/>
    <property type="project" value="TreeGrafter"/>
</dbReference>
<name>A0A9P5NZ14_GYMJU</name>
<feature type="compositionally biased region" description="Pro residues" evidence="4">
    <location>
        <begin position="468"/>
        <end position="477"/>
    </location>
</feature>
<dbReference type="GO" id="GO:0045159">
    <property type="term" value="F:myosin II binding"/>
    <property type="evidence" value="ECO:0007669"/>
    <property type="project" value="TreeGrafter"/>
</dbReference>
<feature type="compositionally biased region" description="Acidic residues" evidence="4">
    <location>
        <begin position="448"/>
        <end position="458"/>
    </location>
</feature>
<dbReference type="Pfam" id="PF00400">
    <property type="entry name" value="WD40"/>
    <property type="match status" value="1"/>
</dbReference>
<dbReference type="PANTHER" id="PTHR10241">
    <property type="entry name" value="LETHAL 2 GIANT LARVAE PROTEIN"/>
    <property type="match status" value="1"/>
</dbReference>
<organism evidence="6 7">
    <name type="scientific">Gymnopilus junonius</name>
    <name type="common">Spectacular rustgill mushroom</name>
    <name type="synonym">Gymnopilus spectabilis subsp. junonius</name>
    <dbReference type="NCBI Taxonomy" id="109634"/>
    <lineage>
        <taxon>Eukaryota</taxon>
        <taxon>Fungi</taxon>
        <taxon>Dikarya</taxon>
        <taxon>Basidiomycota</taxon>
        <taxon>Agaricomycotina</taxon>
        <taxon>Agaricomycetes</taxon>
        <taxon>Agaricomycetidae</taxon>
        <taxon>Agaricales</taxon>
        <taxon>Agaricineae</taxon>
        <taxon>Hymenogastraceae</taxon>
        <taxon>Gymnopilus</taxon>
    </lineage>
</organism>
<feature type="region of interest" description="Disordered" evidence="4">
    <location>
        <begin position="434"/>
        <end position="482"/>
    </location>
</feature>
<evidence type="ECO:0000256" key="1">
    <source>
        <dbReference type="ARBA" id="ARBA00008070"/>
    </source>
</evidence>
<evidence type="ECO:0000256" key="2">
    <source>
        <dbReference type="ARBA" id="ARBA00022483"/>
    </source>
</evidence>
<proteinExistence type="inferred from homology"/>
<dbReference type="InterPro" id="IPR013905">
    <property type="entry name" value="Lgl_C_dom"/>
</dbReference>
<evidence type="ECO:0000256" key="3">
    <source>
        <dbReference type="PROSITE-ProRule" id="PRU00221"/>
    </source>
</evidence>
<dbReference type="GO" id="GO:0006893">
    <property type="term" value="P:Golgi to plasma membrane transport"/>
    <property type="evidence" value="ECO:0007669"/>
    <property type="project" value="TreeGrafter"/>
</dbReference>
<dbReference type="InterPro" id="IPR001680">
    <property type="entry name" value="WD40_rpt"/>
</dbReference>
<keyword evidence="3" id="KW-0853">WD repeat</keyword>
<dbReference type="AlphaFoldDB" id="A0A9P5NZ14"/>
<evidence type="ECO:0000259" key="5">
    <source>
        <dbReference type="Pfam" id="PF08596"/>
    </source>
</evidence>
<keyword evidence="2" id="KW-0268">Exocytosis</keyword>
<protein>
    <submittedName>
        <fullName evidence="6">Lethal giant larvae like, C-terminal-domain-containing protein</fullName>
    </submittedName>
</protein>
<feature type="region of interest" description="Disordered" evidence="4">
    <location>
        <begin position="841"/>
        <end position="860"/>
    </location>
</feature>
<evidence type="ECO:0000313" key="6">
    <source>
        <dbReference type="EMBL" id="KAF8910138.1"/>
    </source>
</evidence>
<evidence type="ECO:0000313" key="7">
    <source>
        <dbReference type="Proteomes" id="UP000724874"/>
    </source>
</evidence>
<dbReference type="SUPFAM" id="SSF50978">
    <property type="entry name" value="WD40 repeat-like"/>
    <property type="match status" value="2"/>
</dbReference>
<comment type="caution">
    <text evidence="6">The sequence shown here is derived from an EMBL/GenBank/DDBJ whole genome shotgun (WGS) entry which is preliminary data.</text>
</comment>
<accession>A0A9P5NZ14</accession>
<dbReference type="GO" id="GO:0005886">
    <property type="term" value="C:plasma membrane"/>
    <property type="evidence" value="ECO:0007669"/>
    <property type="project" value="TreeGrafter"/>
</dbReference>
<dbReference type="GO" id="GO:0006887">
    <property type="term" value="P:exocytosis"/>
    <property type="evidence" value="ECO:0007669"/>
    <property type="project" value="UniProtKB-KW"/>
</dbReference>
<keyword evidence="7" id="KW-1185">Reference proteome</keyword>
<dbReference type="GO" id="GO:0019905">
    <property type="term" value="F:syntaxin binding"/>
    <property type="evidence" value="ECO:0007669"/>
    <property type="project" value="TreeGrafter"/>
</dbReference>
<dbReference type="GO" id="GO:0005737">
    <property type="term" value="C:cytoplasm"/>
    <property type="evidence" value="ECO:0007669"/>
    <property type="project" value="TreeGrafter"/>
</dbReference>
<dbReference type="Proteomes" id="UP000724874">
    <property type="component" value="Unassembled WGS sequence"/>
</dbReference>
<dbReference type="OrthoDB" id="19944at2759"/>
<feature type="domain" description="Lethal giant larvae (Lgl)-like C-terminal" evidence="5">
    <location>
        <begin position="618"/>
        <end position="1040"/>
    </location>
</feature>
<evidence type="ECO:0000256" key="4">
    <source>
        <dbReference type="SAM" id="MobiDB-lite"/>
    </source>
</evidence>
<gene>
    <name evidence="6" type="ORF">CPB84DRAFT_1764704</name>
</gene>
<dbReference type="SMART" id="SM00320">
    <property type="entry name" value="WD40"/>
    <property type="match status" value="4"/>
</dbReference>
<dbReference type="CDD" id="cd15873">
    <property type="entry name" value="R-SNARE_STXBP5_6"/>
    <property type="match status" value="1"/>
</dbReference>
<dbReference type="Gene3D" id="2.130.10.10">
    <property type="entry name" value="YVTN repeat-like/Quinoprotein amine dehydrogenase"/>
    <property type="match status" value="2"/>
</dbReference>
<dbReference type="EMBL" id="JADNYJ010000007">
    <property type="protein sequence ID" value="KAF8910138.1"/>
    <property type="molecule type" value="Genomic_DNA"/>
</dbReference>
<dbReference type="PROSITE" id="PS50082">
    <property type="entry name" value="WD_REPEATS_2"/>
    <property type="match status" value="1"/>
</dbReference>
<sequence length="1129" mass="122099">MFSRHNELVLPDLSTDLADEHDWKVGALRTLDFPMNTTAIAVEPVAGLLAAGTADGSIHIFGRPGVHCKITLPDPAEVRLLQFSVSTYNIVCLDGKNQMHIYNLLEFGRPKLVSSARYDQTNSITLSPSHTHVFVATQNGDIKTYDLTCLRKSPYNTPNLWKLYEEKMVASGVPSLVHFAPTNAVDCVIHPRNLDLMLVAYSGGVVLTGLTERSTIRAYELVLTPGAPGGARHGDILTHRRMMVTSIAAHPSGHFFVVGHADGSIAFWAVEDDNKPLLVRTLDAVDVNLVDASALDQEASGPLREPIFKLSWSSFPNSSDPRGGDTVLTVLGGLNSDNPPGLTVFLLPAFNPTEPPSEPAAPPDSLHPFFRSAMRESLTPKKTFFYGTFGVVQDYLLIPRSSPHFSGNFDPYAILLIIESDNMRTVESYQFPPPGFIQQSAQPHSMEDVEQDEKDEEMPNSANSGMLSPPPPPPLPKSPRHLNNAPLQFRMPVPLLCGSSGILGGQLIKLDNEIYQDFVKKSGNDHTLDFKGGQAYADIDKMNELKLSKYQPHRIVVTHNRDLSVRFFDISTQLLIPSPTTDLVEHEWPEPLPALNVHLDELFDDAELVEYISCPPDKIAIQSVQVATDALECAIALKSGEIVVCHPAFNRPVTSSPKVLSDTEIILLDHLEPLLGSRLTPSFIFAPGKGPVETYALSDVGFLAASYKDGSLFVIDMRGPKIIFSQLMDKKSKRASILPQGHISLSSSHGSGPDVVKSLAWTISPLENDPQLRVRLIAARQSGEADIYTLSASGNPMSWGISGEPVASKAIPDPLPDGIFVLDIKGARCKADRTHLSATFKNTPATSLPTGGLGSAGNRNSNTQRQNILITVGAKGARSTANLNGDKVGKVEWGNKVGGVSGVQVVDHLDSRALVVQTDRHDALIYTLPHLEYICTLQLSPITSLPLSIDESGDYLAWALSPQARTSGVIHSATYGTLFDIRRAYTLPDIDFASSRGPVPPQPQPVSLGPPSVLGYWFSFNQTKTGEQIDALLGGPDRPIPEKKEVESSDATGPGLAGSASGAASNLVAGAAAVQANLYNRLASALNERGQMLGDLEERFNSLEEGSRSMVAQAKRLATQSAAKSWFGF</sequence>
<feature type="repeat" description="WD" evidence="3">
    <location>
        <begin position="237"/>
        <end position="278"/>
    </location>
</feature>
<feature type="region of interest" description="Disordered" evidence="4">
    <location>
        <begin position="1034"/>
        <end position="1059"/>
    </location>
</feature>
<dbReference type="InterPro" id="IPR015943">
    <property type="entry name" value="WD40/YVTN_repeat-like_dom_sf"/>
</dbReference>